<gene>
    <name evidence="9" type="ORF">DEACI_3185</name>
    <name evidence="8" type="ORF">DEACI_3877</name>
</gene>
<keyword evidence="5 6" id="KW-0472">Membrane</keyword>
<evidence type="ECO:0000256" key="2">
    <source>
        <dbReference type="ARBA" id="ARBA00022448"/>
    </source>
</evidence>
<dbReference type="Proteomes" id="UP001071230">
    <property type="component" value="Unassembled WGS sequence"/>
</dbReference>
<dbReference type="EMBL" id="CDGJ01000091">
    <property type="protein sequence ID" value="CEJ08706.1"/>
    <property type="molecule type" value="Genomic_DNA"/>
</dbReference>
<evidence type="ECO:0000256" key="3">
    <source>
        <dbReference type="ARBA" id="ARBA00022692"/>
    </source>
</evidence>
<dbReference type="EMBL" id="LR746496">
    <property type="protein sequence ID" value="CAA7603054.1"/>
    <property type="molecule type" value="Genomic_DNA"/>
</dbReference>
<dbReference type="InterPro" id="IPR020846">
    <property type="entry name" value="MFS_dom"/>
</dbReference>
<feature type="transmembrane region" description="Helical" evidence="6">
    <location>
        <begin position="139"/>
        <end position="159"/>
    </location>
</feature>
<keyword evidence="2" id="KW-0813">Transport</keyword>
<feature type="transmembrane region" description="Helical" evidence="6">
    <location>
        <begin position="390"/>
        <end position="409"/>
    </location>
</feature>
<feature type="transmembrane region" description="Helical" evidence="6">
    <location>
        <begin position="233"/>
        <end position="253"/>
    </location>
</feature>
<dbReference type="Gene3D" id="1.20.1250.20">
    <property type="entry name" value="MFS general substrate transporter like domains"/>
    <property type="match status" value="2"/>
</dbReference>
<feature type="transmembrane region" description="Helical" evidence="6">
    <location>
        <begin position="7"/>
        <end position="25"/>
    </location>
</feature>
<sequence length="424" mass="47222">MEKVTNFRWRYIIPAAVVMYMMAFMDRTNISFAAPGMIKDFHITHATAGWVMGIFFIGYMIMQVPGGYLAQHWSAKRLITILMVIWSLFAIWSALAQNVNQELWARFFLGVTEGAIWPAVLVMIADWFPKGERASANAYWQICLPITGIITMPLSGWILTATSSWRIMLLIEAIPPLVWAVFWWFLVEDHPYQAKWLPAGEREYIETKLTEERRAFENQVKVNAFSMIYHPKVLLLTLAYFLTIMGTYGLSLWAPSIIKALGVGYLGTGLLLVIPNAFSVWTMIYAARVSDRTGKRSAVVAIVLLIATIGYFLLGAVGTMLPWLAVLFMTIAQGGINARQGPLWAIPTDTLPPNTVGPAMAIIGAIGNLGGLVGPWMMGFVKTTTHSFMLGFYVLAACLVASAILVMLVSDRKVRVRGFEGTNF</sequence>
<dbReference type="Pfam" id="PF07690">
    <property type="entry name" value="MFS_1"/>
    <property type="match status" value="1"/>
</dbReference>
<dbReference type="InterPro" id="IPR036259">
    <property type="entry name" value="MFS_trans_sf"/>
</dbReference>
<feature type="transmembrane region" description="Helical" evidence="6">
    <location>
        <begin position="45"/>
        <end position="66"/>
    </location>
</feature>
<dbReference type="AlphaFoldDB" id="A0A8S0WR40"/>
<evidence type="ECO:0000256" key="4">
    <source>
        <dbReference type="ARBA" id="ARBA00022989"/>
    </source>
</evidence>
<dbReference type="GO" id="GO:0022857">
    <property type="term" value="F:transmembrane transporter activity"/>
    <property type="evidence" value="ECO:0007669"/>
    <property type="project" value="InterPro"/>
</dbReference>
<evidence type="ECO:0000256" key="1">
    <source>
        <dbReference type="ARBA" id="ARBA00004651"/>
    </source>
</evidence>
<dbReference type="SUPFAM" id="SSF103473">
    <property type="entry name" value="MFS general substrate transporter"/>
    <property type="match status" value="1"/>
</dbReference>
<dbReference type="InterPro" id="IPR011701">
    <property type="entry name" value="MFS"/>
</dbReference>
<feature type="domain" description="Major facilitator superfamily (MFS) profile" evidence="7">
    <location>
        <begin position="12"/>
        <end position="414"/>
    </location>
</feature>
<name>A0A8S0WR40_9FIRM</name>
<feature type="transmembrane region" description="Helical" evidence="6">
    <location>
        <begin position="359"/>
        <end position="378"/>
    </location>
</feature>
<evidence type="ECO:0000256" key="6">
    <source>
        <dbReference type="SAM" id="Phobius"/>
    </source>
</evidence>
<feature type="transmembrane region" description="Helical" evidence="6">
    <location>
        <begin position="78"/>
        <end position="95"/>
    </location>
</feature>
<dbReference type="PIRSF" id="PIRSF002808">
    <property type="entry name" value="Hexose_phosphate_transp"/>
    <property type="match status" value="1"/>
</dbReference>
<evidence type="ECO:0000313" key="10">
    <source>
        <dbReference type="Proteomes" id="UP001071230"/>
    </source>
</evidence>
<dbReference type="Proteomes" id="UP000836597">
    <property type="component" value="Chromosome"/>
</dbReference>
<dbReference type="PROSITE" id="PS50850">
    <property type="entry name" value="MFS"/>
    <property type="match status" value="1"/>
</dbReference>
<evidence type="ECO:0000259" key="7">
    <source>
        <dbReference type="PROSITE" id="PS50850"/>
    </source>
</evidence>
<dbReference type="RefSeq" id="WP_240986326.1">
    <property type="nucleotide sequence ID" value="NZ_CDGJ01000091.1"/>
</dbReference>
<reference evidence="9" key="1">
    <citation type="submission" date="2014-11" db="EMBL/GenBank/DDBJ databases">
        <authorList>
            <person name="Hornung B.V."/>
        </authorList>
    </citation>
    <scope>NUCLEOTIDE SEQUENCE</scope>
    <source>
        <strain evidence="9">INE</strain>
    </source>
</reference>
<dbReference type="InterPro" id="IPR000849">
    <property type="entry name" value="Sugar_P_transporter"/>
</dbReference>
<comment type="subcellular location">
    <subcellularLocation>
        <location evidence="1">Cell membrane</location>
        <topology evidence="1">Multi-pass membrane protein</topology>
    </subcellularLocation>
</comment>
<evidence type="ECO:0000313" key="8">
    <source>
        <dbReference type="EMBL" id="CAA7603054.1"/>
    </source>
</evidence>
<dbReference type="PANTHER" id="PTHR43791">
    <property type="entry name" value="PERMEASE-RELATED"/>
    <property type="match status" value="1"/>
</dbReference>
<protein>
    <submittedName>
        <fullName evidence="8">Major facilitator superfamily transporter</fullName>
    </submittedName>
    <submittedName>
        <fullName evidence="9">Transporter, major facilitator protein</fullName>
    </submittedName>
</protein>
<feature type="transmembrane region" description="Helical" evidence="6">
    <location>
        <begin position="265"/>
        <end position="286"/>
    </location>
</feature>
<evidence type="ECO:0000313" key="9">
    <source>
        <dbReference type="EMBL" id="CEJ08706.1"/>
    </source>
</evidence>
<organism evidence="8">
    <name type="scientific">Acididesulfobacillus acetoxydans</name>
    <dbReference type="NCBI Taxonomy" id="1561005"/>
    <lineage>
        <taxon>Bacteria</taxon>
        <taxon>Bacillati</taxon>
        <taxon>Bacillota</taxon>
        <taxon>Clostridia</taxon>
        <taxon>Eubacteriales</taxon>
        <taxon>Peptococcaceae</taxon>
        <taxon>Acididesulfobacillus</taxon>
    </lineage>
</organism>
<proteinExistence type="predicted"/>
<evidence type="ECO:0000256" key="5">
    <source>
        <dbReference type="ARBA" id="ARBA00023136"/>
    </source>
</evidence>
<keyword evidence="10" id="KW-1185">Reference proteome</keyword>
<dbReference type="PANTHER" id="PTHR43791:SF100">
    <property type="entry name" value="SUGAR TRANSPORTER"/>
    <property type="match status" value="1"/>
</dbReference>
<dbReference type="GO" id="GO:0005886">
    <property type="term" value="C:plasma membrane"/>
    <property type="evidence" value="ECO:0007669"/>
    <property type="project" value="UniProtKB-SubCell"/>
</dbReference>
<dbReference type="CDD" id="cd17319">
    <property type="entry name" value="MFS_ExuT_GudP_like"/>
    <property type="match status" value="1"/>
</dbReference>
<accession>A0A8S0WR40</accession>
<feature type="transmembrane region" description="Helical" evidence="6">
    <location>
        <begin position="107"/>
        <end position="127"/>
    </location>
</feature>
<keyword evidence="3 6" id="KW-0812">Transmembrane</keyword>
<feature type="transmembrane region" description="Helical" evidence="6">
    <location>
        <begin position="298"/>
        <end position="314"/>
    </location>
</feature>
<feature type="transmembrane region" description="Helical" evidence="6">
    <location>
        <begin position="165"/>
        <end position="187"/>
    </location>
</feature>
<keyword evidence="4 6" id="KW-1133">Transmembrane helix</keyword>
<reference evidence="8" key="2">
    <citation type="submission" date="2020-01" db="EMBL/GenBank/DDBJ databases">
        <authorList>
            <person name="Hornung B."/>
        </authorList>
    </citation>
    <scope>NUCLEOTIDE SEQUENCE</scope>
    <source>
        <strain evidence="8">PacBioINE</strain>
    </source>
</reference>
<dbReference type="KEGG" id="aacx:DEACI_3877"/>